<dbReference type="Gene3D" id="2.40.50.100">
    <property type="match status" value="1"/>
</dbReference>
<feature type="domain" description="Multidrug resistance protein MdtA-like barrel-sandwich hybrid" evidence="4">
    <location>
        <begin position="71"/>
        <end position="192"/>
    </location>
</feature>
<reference evidence="7 8" key="1">
    <citation type="journal article" date="2016" name="Front. Microbiol.">
        <title>Comparative Genomic Analysis Reveals a Diverse Repertoire of Genes Involved in Prokaryote-Eukaryote Interactions within the Pseudovibrio Genus.</title>
        <authorList>
            <person name="Romano S."/>
            <person name="Fernandez-Guerra A."/>
            <person name="Reen F.J."/>
            <person name="Glockner F.O."/>
            <person name="Crowley S.P."/>
            <person name="O'Sullivan O."/>
            <person name="Cotter P.D."/>
            <person name="Adams C."/>
            <person name="Dobson A.D."/>
            <person name="O'Gara F."/>
        </authorList>
    </citation>
    <scope>NUCLEOTIDE SEQUENCE [LARGE SCALE GENOMIC DNA]</scope>
    <source>
        <strain evidence="7 8">Ad2</strain>
    </source>
</reference>
<dbReference type="AlphaFoldDB" id="A0A166AM09"/>
<dbReference type="PANTHER" id="PTHR30469">
    <property type="entry name" value="MULTIDRUG RESISTANCE PROTEIN MDTA"/>
    <property type="match status" value="1"/>
</dbReference>
<dbReference type="Gene3D" id="2.40.30.170">
    <property type="match status" value="1"/>
</dbReference>
<keyword evidence="8" id="KW-1185">Reference proteome</keyword>
<dbReference type="Pfam" id="PF25954">
    <property type="entry name" value="Beta-barrel_RND_2"/>
    <property type="match status" value="1"/>
</dbReference>
<evidence type="ECO:0000256" key="2">
    <source>
        <dbReference type="ARBA" id="ARBA00009477"/>
    </source>
</evidence>
<dbReference type="OrthoDB" id="9813967at2"/>
<dbReference type="NCBIfam" id="TIGR01730">
    <property type="entry name" value="RND_mfp"/>
    <property type="match status" value="1"/>
</dbReference>
<dbReference type="GO" id="GO:1990281">
    <property type="term" value="C:efflux pump complex"/>
    <property type="evidence" value="ECO:0007669"/>
    <property type="project" value="TreeGrafter"/>
</dbReference>
<dbReference type="PANTHER" id="PTHR30469:SF20">
    <property type="entry name" value="EFFLUX RND TRANSPORTER PERIPLASMIC ADAPTOR SUBUNIT"/>
    <property type="match status" value="1"/>
</dbReference>
<dbReference type="RefSeq" id="WP_068001918.1">
    <property type="nucleotide sequence ID" value="NZ_FOFM01000005.1"/>
</dbReference>
<evidence type="ECO:0000259" key="6">
    <source>
        <dbReference type="Pfam" id="PF25967"/>
    </source>
</evidence>
<dbReference type="Pfam" id="PF25917">
    <property type="entry name" value="BSH_RND"/>
    <property type="match status" value="1"/>
</dbReference>
<dbReference type="SUPFAM" id="SSF111369">
    <property type="entry name" value="HlyD-like secretion proteins"/>
    <property type="match status" value="1"/>
</dbReference>
<gene>
    <name evidence="7" type="primary">srpA</name>
    <name evidence="7" type="ORF">PsAD2_00586</name>
</gene>
<feature type="domain" description="Multidrug resistance protein MdtA-like C-terminal permuted SH3" evidence="6">
    <location>
        <begin position="291"/>
        <end position="350"/>
    </location>
</feature>
<evidence type="ECO:0000256" key="3">
    <source>
        <dbReference type="ARBA" id="ARBA00022448"/>
    </source>
</evidence>
<dbReference type="InterPro" id="IPR058627">
    <property type="entry name" value="MdtA-like_C"/>
</dbReference>
<dbReference type="GO" id="GO:0015562">
    <property type="term" value="F:efflux transmembrane transporter activity"/>
    <property type="evidence" value="ECO:0007669"/>
    <property type="project" value="TreeGrafter"/>
</dbReference>
<sequence>MQKISGKSRIGRLSVPVFVGALALLLASCQEQDVAEAPTEAAPRPARVMVVSQVDDLFTRNFTGRVDAVQTVDLAFRVSGQLVELPIVEGQRIAKGDLIAALDPTDYQNTVREAQVNFEQKKKDLKRFETLKNKQVISEGQYDNAKTAFDLAQVTLDKATQNLGYTKIVAPYDAIVTSRTLDNFAIISAGTSIARLQDVSEVRININVPETLFSQATESSVLNMTAEFPSHPGKVFPLEYREHSTEADKVAQTYRVTLAMDNDAGFNLIPGMTASVKVKLNSLGSAQNVAFFVPTSAIGSAPDKSPYVWVVDDSEKRVGRRKVQLGTVLGSFIPVLSGLKDGEMVVTAGVSHLSENQQIVPKL</sequence>
<protein>
    <submittedName>
        <fullName evidence="7">Solvent efflux pump periplasmic linker SrpA</fullName>
    </submittedName>
</protein>
<dbReference type="Proteomes" id="UP000076577">
    <property type="component" value="Unassembled WGS sequence"/>
</dbReference>
<evidence type="ECO:0000313" key="8">
    <source>
        <dbReference type="Proteomes" id="UP000076577"/>
    </source>
</evidence>
<name>A0A166AM09_9HYPH</name>
<dbReference type="InterPro" id="IPR058792">
    <property type="entry name" value="Beta-barrel_RND_2"/>
</dbReference>
<comment type="subcellular location">
    <subcellularLocation>
        <location evidence="1">Cell envelope</location>
    </subcellularLocation>
</comment>
<dbReference type="Gene3D" id="2.40.420.20">
    <property type="match status" value="1"/>
</dbReference>
<organism evidence="7 8">
    <name type="scientific">Pseudovibrio axinellae</name>
    <dbReference type="NCBI Taxonomy" id="989403"/>
    <lineage>
        <taxon>Bacteria</taxon>
        <taxon>Pseudomonadati</taxon>
        <taxon>Pseudomonadota</taxon>
        <taxon>Alphaproteobacteria</taxon>
        <taxon>Hyphomicrobiales</taxon>
        <taxon>Stappiaceae</taxon>
        <taxon>Pseudovibrio</taxon>
    </lineage>
</organism>
<dbReference type="STRING" id="989403.SAMN05421798_105209"/>
<dbReference type="PATRIC" id="fig|989403.3.peg.623"/>
<evidence type="ECO:0000259" key="5">
    <source>
        <dbReference type="Pfam" id="PF25954"/>
    </source>
</evidence>
<dbReference type="Gene3D" id="1.10.287.470">
    <property type="entry name" value="Helix hairpin bin"/>
    <property type="match status" value="1"/>
</dbReference>
<dbReference type="InterPro" id="IPR006143">
    <property type="entry name" value="RND_pump_MFP"/>
</dbReference>
<dbReference type="PROSITE" id="PS51257">
    <property type="entry name" value="PROKAR_LIPOPROTEIN"/>
    <property type="match status" value="1"/>
</dbReference>
<evidence type="ECO:0000259" key="4">
    <source>
        <dbReference type="Pfam" id="PF25917"/>
    </source>
</evidence>
<evidence type="ECO:0000256" key="1">
    <source>
        <dbReference type="ARBA" id="ARBA00004196"/>
    </source>
</evidence>
<comment type="caution">
    <text evidence="7">The sequence shown here is derived from an EMBL/GenBank/DDBJ whole genome shotgun (WGS) entry which is preliminary data.</text>
</comment>
<proteinExistence type="inferred from homology"/>
<keyword evidence="3" id="KW-0813">Transport</keyword>
<comment type="similarity">
    <text evidence="2">Belongs to the membrane fusion protein (MFP) (TC 8.A.1) family.</text>
</comment>
<dbReference type="EMBL" id="LMCB01000004">
    <property type="protein sequence ID" value="KZL21295.1"/>
    <property type="molecule type" value="Genomic_DNA"/>
</dbReference>
<evidence type="ECO:0000313" key="7">
    <source>
        <dbReference type="EMBL" id="KZL21295.1"/>
    </source>
</evidence>
<feature type="domain" description="CusB-like beta-barrel" evidence="5">
    <location>
        <begin position="204"/>
        <end position="279"/>
    </location>
</feature>
<dbReference type="Pfam" id="PF25967">
    <property type="entry name" value="RND-MFP_C"/>
    <property type="match status" value="1"/>
</dbReference>
<accession>A0A166AM09</accession>
<dbReference type="InterPro" id="IPR058625">
    <property type="entry name" value="MdtA-like_BSH"/>
</dbReference>